<dbReference type="EMBL" id="CAJOBI010085319">
    <property type="protein sequence ID" value="CAF4516136.1"/>
    <property type="molecule type" value="Genomic_DNA"/>
</dbReference>
<accession>A0A8S3G330</accession>
<name>A0A8S3G330_9BILA</name>
<dbReference type="Proteomes" id="UP000681967">
    <property type="component" value="Unassembled WGS sequence"/>
</dbReference>
<proteinExistence type="predicted"/>
<organism evidence="4 5">
    <name type="scientific">Rotaria magnacalcarata</name>
    <dbReference type="NCBI Taxonomy" id="392030"/>
    <lineage>
        <taxon>Eukaryota</taxon>
        <taxon>Metazoa</taxon>
        <taxon>Spiralia</taxon>
        <taxon>Gnathifera</taxon>
        <taxon>Rotifera</taxon>
        <taxon>Eurotatoria</taxon>
        <taxon>Bdelloidea</taxon>
        <taxon>Philodinida</taxon>
        <taxon>Philodinidae</taxon>
        <taxon>Rotaria</taxon>
    </lineage>
</organism>
<comment type="caution">
    <text evidence="4">The sequence shown here is derived from an EMBL/GenBank/DDBJ whole genome shotgun (WGS) entry which is preliminary data.</text>
</comment>
<evidence type="ECO:0000259" key="1">
    <source>
        <dbReference type="PROSITE" id="PS50235"/>
    </source>
</evidence>
<evidence type="ECO:0000313" key="5">
    <source>
        <dbReference type="Proteomes" id="UP000681967"/>
    </source>
</evidence>
<evidence type="ECO:0000313" key="3">
    <source>
        <dbReference type="EMBL" id="CAF4733808.1"/>
    </source>
</evidence>
<dbReference type="EMBL" id="CAJOBJ010133834">
    <property type="protein sequence ID" value="CAF4733808.1"/>
    <property type="molecule type" value="Genomic_DNA"/>
</dbReference>
<dbReference type="EMBL" id="CAJOBH010254603">
    <property type="protein sequence ID" value="CAF5145811.1"/>
    <property type="molecule type" value="Genomic_DNA"/>
</dbReference>
<dbReference type="Proteomes" id="UP000676336">
    <property type="component" value="Unassembled WGS sequence"/>
</dbReference>
<feature type="domain" description="USP" evidence="1">
    <location>
        <begin position="1"/>
        <end position="31"/>
    </location>
</feature>
<evidence type="ECO:0000313" key="2">
    <source>
        <dbReference type="EMBL" id="CAF4516136.1"/>
    </source>
</evidence>
<dbReference type="Proteomes" id="UP000681720">
    <property type="component" value="Unassembled WGS sequence"/>
</dbReference>
<gene>
    <name evidence="4" type="ORF">BYL167_LOCUS71131</name>
    <name evidence="3" type="ORF">GIL414_LOCUS44393</name>
    <name evidence="2" type="ORF">SMN809_LOCUS35593</name>
</gene>
<dbReference type="PROSITE" id="PS50235">
    <property type="entry name" value="USP_3"/>
    <property type="match status" value="1"/>
</dbReference>
<feature type="non-terminal residue" evidence="4">
    <location>
        <position position="1"/>
    </location>
</feature>
<evidence type="ECO:0000313" key="4">
    <source>
        <dbReference type="EMBL" id="CAF5145811.1"/>
    </source>
</evidence>
<dbReference type="AlphaFoldDB" id="A0A8S3G330"/>
<sequence>WRNFDDERVSSLSYDKELVRPDAYVLFYRHRNLPLNLTINAQTASPMPMDMYEDTVTMESSAMKDVRDFLQ</sequence>
<reference evidence="4" key="1">
    <citation type="submission" date="2021-02" db="EMBL/GenBank/DDBJ databases">
        <authorList>
            <person name="Nowell W R."/>
        </authorList>
    </citation>
    <scope>NUCLEOTIDE SEQUENCE</scope>
</reference>
<dbReference type="InterPro" id="IPR028889">
    <property type="entry name" value="USP"/>
</dbReference>
<protein>
    <recommendedName>
        <fullName evidence="1">USP domain-containing protein</fullName>
    </recommendedName>
</protein>